<organism evidence="1 2">
    <name type="scientific">Kitasatospora cineracea</name>
    <dbReference type="NCBI Taxonomy" id="88074"/>
    <lineage>
        <taxon>Bacteria</taxon>
        <taxon>Bacillati</taxon>
        <taxon>Actinomycetota</taxon>
        <taxon>Actinomycetes</taxon>
        <taxon>Kitasatosporales</taxon>
        <taxon>Streptomycetaceae</taxon>
        <taxon>Kitasatospora</taxon>
    </lineage>
</organism>
<comment type="caution">
    <text evidence="1">The sequence shown here is derived from an EMBL/GenBank/DDBJ whole genome shotgun (WGS) entry which is preliminary data.</text>
</comment>
<sequence>MCRRVTCKSCGKPTFAGCGMHVDQVLAGVPKAQRCSCAADAKAAKTARAAGNSGSTGGAAAPAGSWFSRLFGRS</sequence>
<dbReference type="PANTHER" id="PTHR34724:SF2">
    <property type="entry name" value="OS12G0596101 PROTEIN"/>
    <property type="match status" value="1"/>
</dbReference>
<proteinExistence type="predicted"/>
<reference evidence="1 2" key="1">
    <citation type="submission" date="2018-11" db="EMBL/GenBank/DDBJ databases">
        <title>Sequencing the genomes of 1000 actinobacteria strains.</title>
        <authorList>
            <person name="Klenk H.-P."/>
        </authorList>
    </citation>
    <scope>NUCLEOTIDE SEQUENCE [LARGE SCALE GENOMIC DNA]</scope>
    <source>
        <strain evidence="1 2">DSM 44781</strain>
    </source>
</reference>
<dbReference type="RefSeq" id="WP_123819212.1">
    <property type="nucleotide sequence ID" value="NZ_RKQG01000001.1"/>
</dbReference>
<dbReference type="EMBL" id="RKQG01000001">
    <property type="protein sequence ID" value="RPE36026.1"/>
    <property type="molecule type" value="Genomic_DNA"/>
</dbReference>
<name>A0A3N4RSZ9_9ACTN</name>
<gene>
    <name evidence="1" type="ORF">EDD38_4393</name>
</gene>
<keyword evidence="2" id="KW-1185">Reference proteome</keyword>
<dbReference type="PANTHER" id="PTHR34724">
    <property type="entry name" value="OS12G0596101 PROTEIN"/>
    <property type="match status" value="1"/>
</dbReference>
<accession>A0A3N4RSZ9</accession>
<evidence type="ECO:0000313" key="1">
    <source>
        <dbReference type="EMBL" id="RPE36026.1"/>
    </source>
</evidence>
<dbReference type="Proteomes" id="UP000266906">
    <property type="component" value="Unassembled WGS sequence"/>
</dbReference>
<dbReference type="AlphaFoldDB" id="A0A3N4RSZ9"/>
<evidence type="ECO:0000313" key="2">
    <source>
        <dbReference type="Proteomes" id="UP000266906"/>
    </source>
</evidence>
<protein>
    <submittedName>
        <fullName evidence="1">Uncharacterized protein</fullName>
    </submittedName>
</protein>